<feature type="signal peptide" evidence="2">
    <location>
        <begin position="1"/>
        <end position="22"/>
    </location>
</feature>
<reference evidence="3 4" key="1">
    <citation type="submission" date="2017-11" db="EMBL/GenBank/DDBJ databases">
        <title>De novo assembly and phasing of dikaryotic genomes from two isolates of Puccinia coronata f. sp. avenae, the causal agent of oat crown rust.</title>
        <authorList>
            <person name="Miller M.E."/>
            <person name="Zhang Y."/>
            <person name="Omidvar V."/>
            <person name="Sperschneider J."/>
            <person name="Schwessinger B."/>
            <person name="Raley C."/>
            <person name="Palmer J.M."/>
            <person name="Garnica D."/>
            <person name="Upadhyaya N."/>
            <person name="Rathjen J."/>
            <person name="Taylor J.M."/>
            <person name="Park R.F."/>
            <person name="Dodds P.N."/>
            <person name="Hirsch C.D."/>
            <person name="Kianian S.F."/>
            <person name="Figueroa M."/>
        </authorList>
    </citation>
    <scope>NUCLEOTIDE SEQUENCE [LARGE SCALE GENOMIC DNA]</scope>
    <source>
        <strain evidence="3">12SD80</strain>
    </source>
</reference>
<evidence type="ECO:0000256" key="2">
    <source>
        <dbReference type="SAM" id="SignalP"/>
    </source>
</evidence>
<proteinExistence type="predicted"/>
<name>A0A2N5UJD7_9BASI</name>
<dbReference type="AlphaFoldDB" id="A0A2N5UJD7"/>
<gene>
    <name evidence="3" type="ORF">PCASD_05713</name>
</gene>
<evidence type="ECO:0000313" key="4">
    <source>
        <dbReference type="Proteomes" id="UP000235392"/>
    </source>
</evidence>
<feature type="region of interest" description="Disordered" evidence="1">
    <location>
        <begin position="170"/>
        <end position="201"/>
    </location>
</feature>
<dbReference type="Proteomes" id="UP000235392">
    <property type="component" value="Unassembled WGS sequence"/>
</dbReference>
<dbReference type="EMBL" id="PGCI01000136">
    <property type="protein sequence ID" value="PLW37868.1"/>
    <property type="molecule type" value="Genomic_DNA"/>
</dbReference>
<dbReference type="CDD" id="cd09272">
    <property type="entry name" value="RNase_HI_RT_Ty1"/>
    <property type="match status" value="1"/>
</dbReference>
<organism evidence="3 4">
    <name type="scientific">Puccinia coronata f. sp. avenae</name>
    <dbReference type="NCBI Taxonomy" id="200324"/>
    <lineage>
        <taxon>Eukaryota</taxon>
        <taxon>Fungi</taxon>
        <taxon>Dikarya</taxon>
        <taxon>Basidiomycota</taxon>
        <taxon>Pucciniomycotina</taxon>
        <taxon>Pucciniomycetes</taxon>
        <taxon>Pucciniales</taxon>
        <taxon>Pucciniaceae</taxon>
        <taxon>Puccinia</taxon>
    </lineage>
</organism>
<dbReference type="PANTHER" id="PTHR11439">
    <property type="entry name" value="GAG-POL-RELATED RETROTRANSPOSON"/>
    <property type="match status" value="1"/>
</dbReference>
<evidence type="ECO:0000256" key="1">
    <source>
        <dbReference type="SAM" id="MobiDB-lite"/>
    </source>
</evidence>
<keyword evidence="2" id="KW-0732">Signal</keyword>
<evidence type="ECO:0008006" key="5">
    <source>
        <dbReference type="Google" id="ProtNLM"/>
    </source>
</evidence>
<feature type="chain" id="PRO_5014710883" description="Reverse transcriptase Ty1/copia-type domain-containing protein" evidence="2">
    <location>
        <begin position="23"/>
        <end position="201"/>
    </location>
</feature>
<accession>A0A2N5UJD7</accession>
<feature type="compositionally biased region" description="Polar residues" evidence="1">
    <location>
        <begin position="170"/>
        <end position="184"/>
    </location>
</feature>
<sequence>MPVNLLFLTLLYLSHRHPRCKASEYSPDTRRSVTGYAITTAQQVISWKACRQSTVLLSSTEAEYKALSDLGRELSWLNSLITEIKLEHTPHKIEVGVDNQGAIDLARSEISQNGFSTKHMDIQLHFVQELITANLIKLKYISTTSNSADISTKPTGRTVIRRSLATLGVTTPADSRPASSQKAQGNPACLTRESLSQNPGV</sequence>
<comment type="caution">
    <text evidence="3">The sequence shown here is derived from an EMBL/GenBank/DDBJ whole genome shotgun (WGS) entry which is preliminary data.</text>
</comment>
<protein>
    <recommendedName>
        <fullName evidence="5">Reverse transcriptase Ty1/copia-type domain-containing protein</fullName>
    </recommendedName>
</protein>
<evidence type="ECO:0000313" key="3">
    <source>
        <dbReference type="EMBL" id="PLW37868.1"/>
    </source>
</evidence>